<dbReference type="Pfam" id="PF00534">
    <property type="entry name" value="Glycos_transf_1"/>
    <property type="match status" value="1"/>
</dbReference>
<dbReference type="Gene3D" id="1.20.1430.10">
    <property type="entry name" value="Families 57/38 glycoside transferase, middle domain"/>
    <property type="match status" value="1"/>
</dbReference>
<name>A0ABV5KVT2_9BACL</name>
<dbReference type="InterPro" id="IPR040042">
    <property type="entry name" value="Branching_enz_MT3115-like"/>
</dbReference>
<dbReference type="Gene3D" id="3.40.50.2000">
    <property type="entry name" value="Glycogen Phosphorylase B"/>
    <property type="match status" value="2"/>
</dbReference>
<evidence type="ECO:0000256" key="2">
    <source>
        <dbReference type="ARBA" id="ARBA00023277"/>
    </source>
</evidence>
<accession>A0ABV5KVT2</accession>
<dbReference type="EMBL" id="JBHMDO010000041">
    <property type="protein sequence ID" value="MFB9329331.1"/>
    <property type="molecule type" value="Genomic_DNA"/>
</dbReference>
<dbReference type="Pfam" id="PF13439">
    <property type="entry name" value="Glyco_transf_4"/>
    <property type="match status" value="1"/>
</dbReference>
<reference evidence="8 9" key="1">
    <citation type="submission" date="2024-09" db="EMBL/GenBank/DDBJ databases">
        <authorList>
            <person name="Sun Q."/>
            <person name="Mori K."/>
        </authorList>
    </citation>
    <scope>NUCLEOTIDE SEQUENCE [LARGE SCALE GENOMIC DNA]</scope>
    <source>
        <strain evidence="8 9">TISTR 2452</strain>
    </source>
</reference>
<dbReference type="Proteomes" id="UP001589747">
    <property type="component" value="Unassembled WGS sequence"/>
</dbReference>
<dbReference type="PANTHER" id="PTHR41695:SF1">
    <property type="entry name" value="1,4-ALPHA-GLUCAN BRANCHING ENZYME TK1436"/>
    <property type="match status" value="1"/>
</dbReference>
<feature type="domain" description="Glycosyl transferase family 1" evidence="4">
    <location>
        <begin position="766"/>
        <end position="928"/>
    </location>
</feature>
<feature type="domain" description="Glycoside hydrolase family 57 N-terminal" evidence="5">
    <location>
        <begin position="16"/>
        <end position="405"/>
    </location>
</feature>
<dbReference type="SUPFAM" id="SSF53756">
    <property type="entry name" value="UDP-Glycosyltransferase/glycogen phosphorylase"/>
    <property type="match status" value="1"/>
</dbReference>
<dbReference type="CDD" id="cd03801">
    <property type="entry name" value="GT4_PimA-like"/>
    <property type="match status" value="1"/>
</dbReference>
<dbReference type="InterPro" id="IPR028995">
    <property type="entry name" value="Glyco_hydro_57/38_cen_sf"/>
</dbReference>
<gene>
    <name evidence="8" type="ORF">ACFFSY_25625</name>
</gene>
<dbReference type="Pfam" id="PF09210">
    <property type="entry name" value="BE_C"/>
    <property type="match status" value="1"/>
</dbReference>
<dbReference type="InterPro" id="IPR015293">
    <property type="entry name" value="BE_C"/>
</dbReference>
<comment type="caution">
    <text evidence="8">The sequence shown here is derived from an EMBL/GenBank/DDBJ whole genome shotgun (WGS) entry which is preliminary data.</text>
</comment>
<dbReference type="SUPFAM" id="SSF88688">
    <property type="entry name" value="Families 57/38 glycoside transferase middle domain"/>
    <property type="match status" value="1"/>
</dbReference>
<proteinExistence type="inferred from homology"/>
<dbReference type="RefSeq" id="WP_377499517.1">
    <property type="nucleotide sequence ID" value="NZ_JBHMDO010000041.1"/>
</dbReference>
<evidence type="ECO:0000259" key="7">
    <source>
        <dbReference type="Pfam" id="PF13439"/>
    </source>
</evidence>
<sequence length="961" mass="109827">MMNKIRPRPVCKGYITLVLHMHLPYIRHHDRDDYLEERWFYEAMLETYLPLLAMLERLDGDGVDYRITVSMTPTLLALLEDSLMQQRFLSHLDKLIRLAENETIRLKEDSSLLPLAQMYKERFAHCKAMYLAGGMALIPRFKALQDAGKIEIMTSAATHAFLPLVKTEEAVKAQIATAVNDYVRHFGQRPRGIWLPECAYSVGIDRILRQYGIHYFICDSTAVQYATPRANRELYAPLLTPYGVTAFPRDPASAQQVWSSTDGYPGDFDYREYYRDIGWDLGWESEEAWAYIKPYVLPTNERVNTGIKYYRITSKGSYKEPYNPEWAHGKAAMQADHFIACRQAEAEHAYGFLDRTPLMLAPYDAELFGHWWYEGPIWLEELCRKLYYDQHTVKMITPSEYLAQYPLADTGKINDSSWGRNSSAEVWLQGHNDWIYRHLHQAEERMIRVASAHAELAGGGESALRALTRRALNQAARELMLAQSSDWAFIMDAGTVVEYAVNRTKRHLLDFHRLCDMLDHESLDPDWIARLEEQDNCFPLIDFADYLPIDTPSPVALLSAPRLERVMERTRNMRNTFMLAWEYPPKNVGGLSKAVSELAQELARRGEAVHVVTTSQYGAPYFEEKDGVFVHRVPVLHSGDTDFFHWMFEMNLAMIDHLVQWIEAGGRIDVLHAHDWMVYYTAREIKMSYRIPLVATIHATEWGRNGGALHTDLQQNIHRLEAGLCYEASKVIVCSTPMVEEVRRCFQLPEDKIALVPNGIDIHVEEAAEPKQEEGRVIFFIGRLVFEKGVQVLLHAAPQILHHVPDARIVIAGSGPMEHALRQQAANLGDRVKFVGFVSYIEKSAWMARADVVVIPSLYEPFGLVALEAMRYRRPLVVSDTGGLASIVEHGVHGFKALPGHVESLAWHVTESLLYPDRAESMAENAYEKLVTEYQWEQLAQRVSGIYGDAVDRQFAAAAQS</sequence>
<evidence type="ECO:0000313" key="9">
    <source>
        <dbReference type="Proteomes" id="UP001589747"/>
    </source>
</evidence>
<protein>
    <submittedName>
        <fullName evidence="8">1,4-alpha-glucan branching protein domain-containing protein</fullName>
    </submittedName>
</protein>
<evidence type="ECO:0000259" key="4">
    <source>
        <dbReference type="Pfam" id="PF00534"/>
    </source>
</evidence>
<dbReference type="Pfam" id="PF03065">
    <property type="entry name" value="Glyco_hydro_57"/>
    <property type="match status" value="1"/>
</dbReference>
<feature type="domain" description="1,4-alpha-glucan branching enzyme C-terminal" evidence="6">
    <location>
        <begin position="438"/>
        <end position="546"/>
    </location>
</feature>
<feature type="domain" description="Glycosyltransferase subfamily 4-like N-terminal" evidence="7">
    <location>
        <begin position="588"/>
        <end position="762"/>
    </location>
</feature>
<dbReference type="InterPro" id="IPR011330">
    <property type="entry name" value="Glyco_hydro/deAcase_b/a-brl"/>
</dbReference>
<evidence type="ECO:0000256" key="3">
    <source>
        <dbReference type="RuleBase" id="RU361196"/>
    </source>
</evidence>
<dbReference type="InterPro" id="IPR004300">
    <property type="entry name" value="Glyco_hydro_57_N"/>
</dbReference>
<keyword evidence="9" id="KW-1185">Reference proteome</keyword>
<dbReference type="CDD" id="cd10792">
    <property type="entry name" value="GH57N_AmyC_like"/>
    <property type="match status" value="1"/>
</dbReference>
<evidence type="ECO:0000259" key="5">
    <source>
        <dbReference type="Pfam" id="PF03065"/>
    </source>
</evidence>
<dbReference type="InterPro" id="IPR001296">
    <property type="entry name" value="Glyco_trans_1"/>
</dbReference>
<dbReference type="SUPFAM" id="SSF88713">
    <property type="entry name" value="Glycoside hydrolase/deacetylase"/>
    <property type="match status" value="1"/>
</dbReference>
<evidence type="ECO:0000256" key="1">
    <source>
        <dbReference type="ARBA" id="ARBA00006821"/>
    </source>
</evidence>
<organism evidence="8 9">
    <name type="scientific">Paenibacillus aurantiacus</name>
    <dbReference type="NCBI Taxonomy" id="1936118"/>
    <lineage>
        <taxon>Bacteria</taxon>
        <taxon>Bacillati</taxon>
        <taxon>Bacillota</taxon>
        <taxon>Bacilli</taxon>
        <taxon>Bacillales</taxon>
        <taxon>Paenibacillaceae</taxon>
        <taxon>Paenibacillus</taxon>
    </lineage>
</organism>
<dbReference type="InterPro" id="IPR037090">
    <property type="entry name" value="57_glycoside_trans_central"/>
</dbReference>
<dbReference type="Gene3D" id="3.20.110.10">
    <property type="entry name" value="Glycoside hydrolase 38, N terminal domain"/>
    <property type="match status" value="1"/>
</dbReference>
<keyword evidence="2 3" id="KW-0119">Carbohydrate metabolism</keyword>
<evidence type="ECO:0000313" key="8">
    <source>
        <dbReference type="EMBL" id="MFB9329331.1"/>
    </source>
</evidence>
<dbReference type="InterPro" id="IPR027291">
    <property type="entry name" value="Glyco_hydro_38_N_sf"/>
</dbReference>
<dbReference type="InterPro" id="IPR028098">
    <property type="entry name" value="Glyco_trans_4-like_N"/>
</dbReference>
<dbReference type="PANTHER" id="PTHR41695">
    <property type="entry name" value="1,4-ALPHA-GLUCAN BRANCHING ENZYME RV3031-RELATED"/>
    <property type="match status" value="1"/>
</dbReference>
<evidence type="ECO:0000259" key="6">
    <source>
        <dbReference type="Pfam" id="PF09210"/>
    </source>
</evidence>
<comment type="similarity">
    <text evidence="1 3">Belongs to the glycosyl hydrolase 57 family.</text>
</comment>